<proteinExistence type="predicted"/>
<gene>
    <name evidence="2" type="ORF">O1G22_27455</name>
</gene>
<keyword evidence="3" id="KW-1185">Reference proteome</keyword>
<sequence>MEGELEEMDMAGTHRGDATRGGTRNQPTERPSPPRALLAGEEDGGDEPHIQRGID</sequence>
<protein>
    <submittedName>
        <fullName evidence="2">Uncharacterized protein</fullName>
    </submittedName>
</protein>
<feature type="region of interest" description="Disordered" evidence="1">
    <location>
        <begin position="1"/>
        <end position="55"/>
    </location>
</feature>
<name>A0ABY7P9P1_9ACTN</name>
<dbReference type="EMBL" id="CP115300">
    <property type="protein sequence ID" value="WBO66280.1"/>
    <property type="molecule type" value="Genomic_DNA"/>
</dbReference>
<evidence type="ECO:0000313" key="3">
    <source>
        <dbReference type="Proteomes" id="UP001212326"/>
    </source>
</evidence>
<feature type="compositionally biased region" description="Basic and acidic residues" evidence="1">
    <location>
        <begin position="46"/>
        <end position="55"/>
    </location>
</feature>
<dbReference type="Proteomes" id="UP001212326">
    <property type="component" value="Chromosome"/>
</dbReference>
<dbReference type="RefSeq" id="WP_270083761.1">
    <property type="nucleotide sequence ID" value="NZ_CP115300.1"/>
</dbReference>
<reference evidence="2 3" key="1">
    <citation type="submission" date="2022-12" db="EMBL/GenBank/DDBJ databases">
        <authorList>
            <person name="Mo P."/>
        </authorList>
    </citation>
    <scope>NUCLEOTIDE SEQUENCE [LARGE SCALE GENOMIC DNA]</scope>
    <source>
        <strain evidence="2 3">HUAS 2-6</strain>
    </source>
</reference>
<organism evidence="2 3">
    <name type="scientific">Streptomyces camelliae</name>
    <dbReference type="NCBI Taxonomy" id="3004093"/>
    <lineage>
        <taxon>Bacteria</taxon>
        <taxon>Bacillati</taxon>
        <taxon>Actinomycetota</taxon>
        <taxon>Actinomycetes</taxon>
        <taxon>Kitasatosporales</taxon>
        <taxon>Streptomycetaceae</taxon>
        <taxon>Streptomyces</taxon>
    </lineage>
</organism>
<evidence type="ECO:0000313" key="2">
    <source>
        <dbReference type="EMBL" id="WBO66280.1"/>
    </source>
</evidence>
<accession>A0ABY7P9P1</accession>
<evidence type="ECO:0000256" key="1">
    <source>
        <dbReference type="SAM" id="MobiDB-lite"/>
    </source>
</evidence>